<evidence type="ECO:0000313" key="2">
    <source>
        <dbReference type="EMBL" id="PTB44883.1"/>
    </source>
</evidence>
<keyword evidence="1" id="KW-0732">Signal</keyword>
<evidence type="ECO:0000256" key="1">
    <source>
        <dbReference type="SAM" id="SignalP"/>
    </source>
</evidence>
<dbReference type="EMBL" id="KZ679257">
    <property type="protein sequence ID" value="PTB44883.1"/>
    <property type="molecule type" value="Genomic_DNA"/>
</dbReference>
<name>A0A2T3ZJD8_TRIA4</name>
<dbReference type="OrthoDB" id="10285107at2759"/>
<evidence type="ECO:0000313" key="3">
    <source>
        <dbReference type="Proteomes" id="UP000240493"/>
    </source>
</evidence>
<dbReference type="AlphaFoldDB" id="A0A2T3ZJD8"/>
<proteinExistence type="predicted"/>
<reference evidence="2 3" key="1">
    <citation type="submission" date="2016-07" db="EMBL/GenBank/DDBJ databases">
        <title>Multiple horizontal gene transfer events from other fungi enriched the ability of initially mycotrophic Trichoderma (Ascomycota) to feed on dead plant biomass.</title>
        <authorList>
            <consortium name="DOE Joint Genome Institute"/>
            <person name="Aerts A."/>
            <person name="Atanasova L."/>
            <person name="Chenthamara K."/>
            <person name="Zhang J."/>
            <person name="Grujic M."/>
            <person name="Henrissat B."/>
            <person name="Kuo A."/>
            <person name="Salamov A."/>
            <person name="Lipzen A."/>
            <person name="Labutti K."/>
            <person name="Barry K."/>
            <person name="Miao Y."/>
            <person name="Rahimi M.J."/>
            <person name="Shen Q."/>
            <person name="Grigoriev I.V."/>
            <person name="Kubicek C.P."/>
            <person name="Druzhinina I.S."/>
        </authorList>
    </citation>
    <scope>NUCLEOTIDE SEQUENCE [LARGE SCALE GENOMIC DNA]</scope>
    <source>
        <strain evidence="2 3">CBS 433.97</strain>
    </source>
</reference>
<feature type="chain" id="PRO_5015754698" evidence="1">
    <location>
        <begin position="21"/>
        <end position="136"/>
    </location>
</feature>
<sequence length="136" mass="14323">MANLQTILLVLASAMTAVNGLEEVAVYLGPDCSFTQAISLGPFEGSLGPNNCPIYPLDQIEGGEQPDGTYRLWLSPPASLFEDGNQLIVRSPAANGQDQCGPINTIITTVGCHEINTAAYIVLQLCVDPKKCGVSS</sequence>
<gene>
    <name evidence="2" type="ORF">M441DRAFT_129094</name>
</gene>
<dbReference type="Proteomes" id="UP000240493">
    <property type="component" value="Unassembled WGS sequence"/>
</dbReference>
<feature type="signal peptide" evidence="1">
    <location>
        <begin position="1"/>
        <end position="20"/>
    </location>
</feature>
<keyword evidence="3" id="KW-1185">Reference proteome</keyword>
<protein>
    <submittedName>
        <fullName evidence="2">Uncharacterized protein</fullName>
    </submittedName>
</protein>
<accession>A0A2T3ZJD8</accession>
<organism evidence="2 3">
    <name type="scientific">Trichoderma asperellum (strain ATCC 204424 / CBS 433.97 / NBRC 101777)</name>
    <dbReference type="NCBI Taxonomy" id="1042311"/>
    <lineage>
        <taxon>Eukaryota</taxon>
        <taxon>Fungi</taxon>
        <taxon>Dikarya</taxon>
        <taxon>Ascomycota</taxon>
        <taxon>Pezizomycotina</taxon>
        <taxon>Sordariomycetes</taxon>
        <taxon>Hypocreomycetidae</taxon>
        <taxon>Hypocreales</taxon>
        <taxon>Hypocreaceae</taxon>
        <taxon>Trichoderma</taxon>
    </lineage>
</organism>